<dbReference type="OrthoDB" id="1434354at2759"/>
<evidence type="ECO:0000259" key="1">
    <source>
        <dbReference type="PROSITE" id="PS50191"/>
    </source>
</evidence>
<dbReference type="InterPro" id="IPR036273">
    <property type="entry name" value="CRAL/TRIO_N_dom_sf"/>
</dbReference>
<dbReference type="PANTHER" id="PTHR23324:SF83">
    <property type="entry name" value="SEC14-LIKE PROTEIN 2"/>
    <property type="match status" value="1"/>
</dbReference>
<organism evidence="2 3">
    <name type="scientific">Folsomia candida</name>
    <name type="common">Springtail</name>
    <dbReference type="NCBI Taxonomy" id="158441"/>
    <lineage>
        <taxon>Eukaryota</taxon>
        <taxon>Metazoa</taxon>
        <taxon>Ecdysozoa</taxon>
        <taxon>Arthropoda</taxon>
        <taxon>Hexapoda</taxon>
        <taxon>Collembola</taxon>
        <taxon>Entomobryomorpha</taxon>
        <taxon>Isotomoidea</taxon>
        <taxon>Isotomidae</taxon>
        <taxon>Proisotominae</taxon>
        <taxon>Folsomia</taxon>
    </lineage>
</organism>
<dbReference type="InterPro" id="IPR051064">
    <property type="entry name" value="SEC14/CRAL-TRIO_domain"/>
</dbReference>
<dbReference type="InterPro" id="IPR001251">
    <property type="entry name" value="CRAL-TRIO_dom"/>
</dbReference>
<dbReference type="AlphaFoldDB" id="A0A226F2N4"/>
<proteinExistence type="predicted"/>
<dbReference type="SMART" id="SM00516">
    <property type="entry name" value="SEC14"/>
    <property type="match status" value="1"/>
</dbReference>
<dbReference type="PRINTS" id="PR00180">
    <property type="entry name" value="CRETINALDHBP"/>
</dbReference>
<evidence type="ECO:0000313" key="2">
    <source>
        <dbReference type="EMBL" id="OXA63674.1"/>
    </source>
</evidence>
<dbReference type="InterPro" id="IPR011074">
    <property type="entry name" value="CRAL/TRIO_N_dom"/>
</dbReference>
<dbReference type="SUPFAM" id="SSF46938">
    <property type="entry name" value="CRAL/TRIO N-terminal domain"/>
    <property type="match status" value="1"/>
</dbReference>
<reference evidence="2 3" key="1">
    <citation type="submission" date="2015-12" db="EMBL/GenBank/DDBJ databases">
        <title>The genome of Folsomia candida.</title>
        <authorList>
            <person name="Faddeeva A."/>
            <person name="Derks M.F."/>
            <person name="Anvar Y."/>
            <person name="Smit S."/>
            <person name="Van Straalen N."/>
            <person name="Roelofs D."/>
        </authorList>
    </citation>
    <scope>NUCLEOTIDE SEQUENCE [LARGE SCALE GENOMIC DNA]</scope>
    <source>
        <strain evidence="2 3">VU population</strain>
        <tissue evidence="2">Whole body</tissue>
    </source>
</reference>
<dbReference type="SMART" id="SM01100">
    <property type="entry name" value="CRAL_TRIO_N"/>
    <property type="match status" value="1"/>
</dbReference>
<dbReference type="GO" id="GO:0005737">
    <property type="term" value="C:cytoplasm"/>
    <property type="evidence" value="ECO:0007669"/>
    <property type="project" value="TreeGrafter"/>
</dbReference>
<protein>
    <submittedName>
        <fullName evidence="2">Phosphatidylinositol/phosphatidylcholine transfer protein SFH1</fullName>
    </submittedName>
</protein>
<evidence type="ECO:0000313" key="3">
    <source>
        <dbReference type="Proteomes" id="UP000198287"/>
    </source>
</evidence>
<accession>A0A226F2N4</accession>
<comment type="caution">
    <text evidence="2">The sequence shown here is derived from an EMBL/GenBank/DDBJ whole genome shotgun (WGS) entry which is preliminary data.</text>
</comment>
<keyword evidence="3" id="KW-1185">Reference proteome</keyword>
<feature type="domain" description="CRAL-TRIO" evidence="1">
    <location>
        <begin position="74"/>
        <end position="251"/>
    </location>
</feature>
<dbReference type="Pfam" id="PF00650">
    <property type="entry name" value="CRAL_TRIO"/>
    <property type="match status" value="1"/>
</dbReference>
<dbReference type="PROSITE" id="PS50191">
    <property type="entry name" value="CRAL_TRIO"/>
    <property type="match status" value="1"/>
</dbReference>
<dbReference type="PANTHER" id="PTHR23324">
    <property type="entry name" value="SEC14 RELATED PROTEIN"/>
    <property type="match status" value="1"/>
</dbReference>
<dbReference type="Gene3D" id="3.40.525.10">
    <property type="entry name" value="CRAL-TRIO lipid binding domain"/>
    <property type="match status" value="1"/>
</dbReference>
<dbReference type="Proteomes" id="UP000198287">
    <property type="component" value="Unassembled WGS sequence"/>
</dbReference>
<dbReference type="InterPro" id="IPR036865">
    <property type="entry name" value="CRAL-TRIO_dom_sf"/>
</dbReference>
<name>A0A226F2N4_FOLCA</name>
<dbReference type="CDD" id="cd00170">
    <property type="entry name" value="SEC14"/>
    <property type="match status" value="1"/>
</dbReference>
<sequence>MAAPKYTQEEQEKLIQFRLNLSDLDLTPHQLEDEFLIKWLRARSLDLVLAEKMLRDSIKWRKEFKADTILEEEFPYELATAEPMAFCGVSKDGFAANIHPFGRYDSKGVVEKYGPDMLERFHVQKGESVIRIMRNVSEKIQVPVTQTIEIFDMEGYSFRQFCSKAAIEYFMRVCPKMESNYPEMMHYVMVINAPRFFNVMFSIVKPFMSKATLDKMQVFGCDKEKWKKVVRERFPVENMPPYWGGTLEGVDAYCSDSDIWIRSPKPKDLKRMMEEEFRIEA</sequence>
<dbReference type="SUPFAM" id="SSF52087">
    <property type="entry name" value="CRAL/TRIO domain"/>
    <property type="match status" value="1"/>
</dbReference>
<gene>
    <name evidence="2" type="ORF">Fcan01_01685</name>
</gene>
<dbReference type="EMBL" id="LNIX01000001">
    <property type="protein sequence ID" value="OXA63674.1"/>
    <property type="molecule type" value="Genomic_DNA"/>
</dbReference>